<dbReference type="Pfam" id="PF10613">
    <property type="entry name" value="Lig_chan-Glu_bd"/>
    <property type="match status" value="1"/>
</dbReference>
<keyword evidence="13" id="KW-1185">Reference proteome</keyword>
<name>A0A1V9X9G1_9ACAR</name>
<protein>
    <submittedName>
        <fullName evidence="12">Glutamate receptor-like</fullName>
    </submittedName>
</protein>
<evidence type="ECO:0000256" key="7">
    <source>
        <dbReference type="ARBA" id="ARBA00023170"/>
    </source>
</evidence>
<evidence type="ECO:0000256" key="9">
    <source>
        <dbReference type="ARBA" id="ARBA00023286"/>
    </source>
</evidence>
<keyword evidence="9" id="KW-1071">Ligand-gated ion channel</keyword>
<evidence type="ECO:0000259" key="11">
    <source>
        <dbReference type="SMART" id="SM00918"/>
    </source>
</evidence>
<dbReference type="Proteomes" id="UP000192247">
    <property type="component" value="Unassembled WGS sequence"/>
</dbReference>
<dbReference type="AlphaFoldDB" id="A0A1V9X9G1"/>
<evidence type="ECO:0000313" key="12">
    <source>
        <dbReference type="EMBL" id="OQR70036.1"/>
    </source>
</evidence>
<evidence type="ECO:0000256" key="8">
    <source>
        <dbReference type="ARBA" id="ARBA00023180"/>
    </source>
</evidence>
<dbReference type="OrthoDB" id="6511345at2759"/>
<dbReference type="EMBL" id="MNPL01018682">
    <property type="protein sequence ID" value="OQR70036.1"/>
    <property type="molecule type" value="Genomic_DNA"/>
</dbReference>
<proteinExistence type="predicted"/>
<comment type="caution">
    <text evidence="12">The sequence shown here is derived from an EMBL/GenBank/DDBJ whole genome shotgun (WGS) entry which is preliminary data.</text>
</comment>
<dbReference type="Gene3D" id="3.40.190.10">
    <property type="entry name" value="Periplasmic binding protein-like II"/>
    <property type="match status" value="1"/>
</dbReference>
<evidence type="ECO:0000256" key="5">
    <source>
        <dbReference type="ARBA" id="ARBA00023065"/>
    </source>
</evidence>
<dbReference type="SUPFAM" id="SSF53850">
    <property type="entry name" value="Periplasmic binding protein-like II"/>
    <property type="match status" value="1"/>
</dbReference>
<dbReference type="STRING" id="418985.A0A1V9X9G1"/>
<accession>A0A1V9X9G1</accession>
<keyword evidence="4" id="KW-1133">Transmembrane helix</keyword>
<comment type="subcellular location">
    <subcellularLocation>
        <location evidence="1">Membrane</location>
        <topology evidence="1">Multi-pass membrane protein</topology>
    </subcellularLocation>
</comment>
<keyword evidence="6" id="KW-0472">Membrane</keyword>
<keyword evidence="8" id="KW-0325">Glycoprotein</keyword>
<keyword evidence="10" id="KW-0407">Ion channel</keyword>
<feature type="domain" description="Ionotropic glutamate receptor L-glutamate and glycine-binding" evidence="11">
    <location>
        <begin position="10"/>
        <end position="65"/>
    </location>
</feature>
<gene>
    <name evidence="12" type="ORF">BIW11_04232</name>
</gene>
<dbReference type="SMART" id="SM00918">
    <property type="entry name" value="Lig_chan-Glu_bd"/>
    <property type="match status" value="1"/>
</dbReference>
<evidence type="ECO:0000313" key="13">
    <source>
        <dbReference type="Proteomes" id="UP000192247"/>
    </source>
</evidence>
<evidence type="ECO:0000256" key="2">
    <source>
        <dbReference type="ARBA" id="ARBA00022448"/>
    </source>
</evidence>
<reference evidence="12 13" key="1">
    <citation type="journal article" date="2017" name="Gigascience">
        <title>Draft genome of the honey bee ectoparasitic mite, Tropilaelaps mercedesae, is shaped by the parasitic life history.</title>
        <authorList>
            <person name="Dong X."/>
            <person name="Armstrong S.D."/>
            <person name="Xia D."/>
            <person name="Makepeace B.L."/>
            <person name="Darby A.C."/>
            <person name="Kadowaki T."/>
        </authorList>
    </citation>
    <scope>NUCLEOTIDE SEQUENCE [LARGE SCALE GENOMIC DNA]</scope>
    <source>
        <strain evidence="12">Wuxi-XJTLU</strain>
    </source>
</reference>
<dbReference type="GO" id="GO:0015276">
    <property type="term" value="F:ligand-gated monoatomic ion channel activity"/>
    <property type="evidence" value="ECO:0007669"/>
    <property type="project" value="InterPro"/>
</dbReference>
<keyword evidence="2" id="KW-0813">Transport</keyword>
<dbReference type="GO" id="GO:0016020">
    <property type="term" value="C:membrane"/>
    <property type="evidence" value="ECO:0007669"/>
    <property type="project" value="UniProtKB-SubCell"/>
</dbReference>
<evidence type="ECO:0000256" key="1">
    <source>
        <dbReference type="ARBA" id="ARBA00004141"/>
    </source>
</evidence>
<evidence type="ECO:0000256" key="4">
    <source>
        <dbReference type="ARBA" id="ARBA00022989"/>
    </source>
</evidence>
<evidence type="ECO:0000256" key="10">
    <source>
        <dbReference type="ARBA" id="ARBA00023303"/>
    </source>
</evidence>
<organism evidence="12 13">
    <name type="scientific">Tropilaelaps mercedesae</name>
    <dbReference type="NCBI Taxonomy" id="418985"/>
    <lineage>
        <taxon>Eukaryota</taxon>
        <taxon>Metazoa</taxon>
        <taxon>Ecdysozoa</taxon>
        <taxon>Arthropoda</taxon>
        <taxon>Chelicerata</taxon>
        <taxon>Arachnida</taxon>
        <taxon>Acari</taxon>
        <taxon>Parasitiformes</taxon>
        <taxon>Mesostigmata</taxon>
        <taxon>Gamasina</taxon>
        <taxon>Dermanyssoidea</taxon>
        <taxon>Laelapidae</taxon>
        <taxon>Tropilaelaps</taxon>
    </lineage>
</organism>
<evidence type="ECO:0000256" key="3">
    <source>
        <dbReference type="ARBA" id="ARBA00022692"/>
    </source>
</evidence>
<keyword evidence="5" id="KW-0406">Ion transport</keyword>
<dbReference type="InParanoid" id="A0A1V9X9G1"/>
<sequence length="122" mass="13878">MKIAALEFFPWFFVNDTHTWGPMQNLADNLAERLNFRYVYEAPEDGQWGQKTPTNWTGLVGMIYNNRSDLSLGPIALTWDRSQAGDFGALLTMEYLTVLSGYPSQAEPNAFGTLMAFDWTVR</sequence>
<keyword evidence="7 12" id="KW-0675">Receptor</keyword>
<keyword evidence="3" id="KW-0812">Transmembrane</keyword>
<dbReference type="InterPro" id="IPR019594">
    <property type="entry name" value="Glu/Gly-bd"/>
</dbReference>
<evidence type="ECO:0000256" key="6">
    <source>
        <dbReference type="ARBA" id="ARBA00023136"/>
    </source>
</evidence>